<feature type="transmembrane region" description="Helical" evidence="6">
    <location>
        <begin position="544"/>
        <end position="563"/>
    </location>
</feature>
<feature type="transmembrane region" description="Helical" evidence="6">
    <location>
        <begin position="611"/>
        <end position="631"/>
    </location>
</feature>
<keyword evidence="2 6" id="KW-0812">Transmembrane</keyword>
<dbReference type="EMBL" id="CYXZ01000007">
    <property type="protein sequence ID" value="CUM91442.1"/>
    <property type="molecule type" value="Genomic_DNA"/>
</dbReference>
<feature type="domain" description="DUF3533" evidence="7">
    <location>
        <begin position="42"/>
        <end position="187"/>
    </location>
</feature>
<feature type="transmembrane region" description="Helical" evidence="6">
    <location>
        <begin position="20"/>
        <end position="38"/>
    </location>
</feature>
<dbReference type="RefSeq" id="WP_055193663.1">
    <property type="nucleotide sequence ID" value="NZ_CABIYH010000007.1"/>
</dbReference>
<dbReference type="NCBIfam" id="TIGR03062">
    <property type="entry name" value="pip_yhgE_Cterm"/>
    <property type="match status" value="1"/>
</dbReference>
<evidence type="ECO:0000256" key="6">
    <source>
        <dbReference type="SAM" id="Phobius"/>
    </source>
</evidence>
<evidence type="ECO:0000313" key="10">
    <source>
        <dbReference type="Proteomes" id="UP000095350"/>
    </source>
</evidence>
<dbReference type="InterPro" id="IPR051328">
    <property type="entry name" value="T7SS_ABC-Transporter"/>
</dbReference>
<dbReference type="AlphaFoldDB" id="A0A173SLV9"/>
<evidence type="ECO:0000256" key="3">
    <source>
        <dbReference type="ARBA" id="ARBA00022989"/>
    </source>
</evidence>
<evidence type="ECO:0000259" key="7">
    <source>
        <dbReference type="Pfam" id="PF12051"/>
    </source>
</evidence>
<dbReference type="PANTHER" id="PTHR43077">
    <property type="entry name" value="TRANSPORT PERMEASE YVFS-RELATED"/>
    <property type="match status" value="1"/>
</dbReference>
<keyword evidence="5" id="KW-0175">Coiled coil</keyword>
<dbReference type="InterPro" id="IPR017501">
    <property type="entry name" value="Phage_infect_YhgE_C"/>
</dbReference>
<dbReference type="PANTHER" id="PTHR43077:SF10">
    <property type="entry name" value="TRANSPORT PERMEASE PROTEIN"/>
    <property type="match status" value="1"/>
</dbReference>
<dbReference type="STRING" id="166486.ERS852572_01068"/>
<feature type="domain" description="ABC-2 type transporter transmembrane" evidence="8">
    <location>
        <begin position="532"/>
        <end position="716"/>
    </location>
</feature>
<evidence type="ECO:0000256" key="2">
    <source>
        <dbReference type="ARBA" id="ARBA00022692"/>
    </source>
</evidence>
<proteinExistence type="predicted"/>
<accession>A0A173SLV9</accession>
<dbReference type="Gene3D" id="1.20.120.20">
    <property type="entry name" value="Apolipoprotein"/>
    <property type="match status" value="1"/>
</dbReference>
<evidence type="ECO:0000256" key="5">
    <source>
        <dbReference type="SAM" id="Coils"/>
    </source>
</evidence>
<feature type="transmembrane region" description="Helical" evidence="6">
    <location>
        <begin position="583"/>
        <end position="605"/>
    </location>
</feature>
<dbReference type="GO" id="GO:0016020">
    <property type="term" value="C:membrane"/>
    <property type="evidence" value="ECO:0007669"/>
    <property type="project" value="UniProtKB-SubCell"/>
</dbReference>
<organism evidence="9 10">
    <name type="scientific">Roseburia intestinalis</name>
    <dbReference type="NCBI Taxonomy" id="166486"/>
    <lineage>
        <taxon>Bacteria</taxon>
        <taxon>Bacillati</taxon>
        <taxon>Bacillota</taxon>
        <taxon>Clostridia</taxon>
        <taxon>Lachnospirales</taxon>
        <taxon>Lachnospiraceae</taxon>
        <taxon>Roseburia</taxon>
    </lineage>
</organism>
<dbReference type="Pfam" id="PF12051">
    <property type="entry name" value="DUF3533"/>
    <property type="match status" value="1"/>
</dbReference>
<feature type="transmembrane region" description="Helical" evidence="6">
    <location>
        <begin position="704"/>
        <end position="723"/>
    </location>
</feature>
<dbReference type="InterPro" id="IPR013525">
    <property type="entry name" value="ABC2_TM"/>
</dbReference>
<dbReference type="InterPro" id="IPR017500">
    <property type="entry name" value="Phage_infect_YhgE_N"/>
</dbReference>
<dbReference type="NCBIfam" id="TIGR03061">
    <property type="entry name" value="pip_yhgE_Nterm"/>
    <property type="match status" value="1"/>
</dbReference>
<dbReference type="Pfam" id="PF12698">
    <property type="entry name" value="ABC2_membrane_3"/>
    <property type="match status" value="1"/>
</dbReference>
<reference evidence="9 10" key="1">
    <citation type="submission" date="2015-09" db="EMBL/GenBank/DDBJ databases">
        <authorList>
            <consortium name="Pathogen Informatics"/>
        </authorList>
    </citation>
    <scope>NUCLEOTIDE SEQUENCE [LARGE SCALE GENOMIC DNA]</scope>
    <source>
        <strain evidence="9 10">2789STDY5834960</strain>
    </source>
</reference>
<dbReference type="Proteomes" id="UP000095350">
    <property type="component" value="Unassembled WGS sequence"/>
</dbReference>
<dbReference type="OrthoDB" id="9811483at2"/>
<keyword evidence="3 6" id="KW-1133">Transmembrane helix</keyword>
<name>A0A173SLV9_9FIRM</name>
<protein>
    <submittedName>
        <fullName evidence="9">Phage-related protein</fullName>
    </submittedName>
</protein>
<evidence type="ECO:0000313" key="9">
    <source>
        <dbReference type="EMBL" id="CUM91442.1"/>
    </source>
</evidence>
<sequence length="739" mass="81799">MKNIWRIFSGDMKRLVRNPFALVIAIGLCIIPSLYAWFNIYSNWDPYANTKNIKIAVATEDTGYQMDDGTTVNMGDSVIESLKENDKIGWVFTDTKDAALEGVYSGEYYAAVIISSDFTYSMYNVFREDFKGPTISYYENEKKNAVATKITDSAVSTLKQSINEQFIEVLASNIFEQTNHISEQMEENDKFAYFQNKLENLNENLIGYSKMIDTFIAGNSELSQAVAEAKGSIPGLSDKVSDGAKSFGTARSSLDDTKTSLKSFSENVNQTMTSINDSMNKIQGSINATNLAGDAQQTADSLNQAALDAVELQRELNRLQEHLKKVVVEDSVSDADRTVIQKIIETIESINGGATDIEKAISSINQIAMGFSGDSQTDTINTQVSGSMVADAINKSLSDMTQVLTTCSQAITNMQEMYTTSLVPQLDNVIDSMSQMLNNVSDILTRLDDTLGDMSSVFSGIETTVTGANDSLEQIQTVIDGVSEKLTKLLDRLNSVEDDEKVQAFMEFMKGDPEGYGEFFSQPVLVTTEEVYPIPNYGSAMTPFYTILAIWVGGTILVALIKVKAEPKNLKNVKSYQLFFGRYLLFFVMGQLQALIIVLGDIYILHCQILYPGWFWLVASLASVTFTLLIYSLALSFGDVGKALAVVIMVIQIAGSGGTFPIELLPAVYRNIYIFFPFPYAINAMRETIGGMYGSDYMKNLAELMIFAVVGLLIGLVIRIPFVKLNHFVEKRMEDTKMM</sequence>
<evidence type="ECO:0000256" key="4">
    <source>
        <dbReference type="ARBA" id="ARBA00023136"/>
    </source>
</evidence>
<gene>
    <name evidence="9" type="ORF">ERS852572_01068</name>
</gene>
<evidence type="ECO:0000259" key="8">
    <source>
        <dbReference type="Pfam" id="PF12698"/>
    </source>
</evidence>
<dbReference type="InterPro" id="IPR022703">
    <property type="entry name" value="DUF3533"/>
</dbReference>
<feature type="transmembrane region" description="Helical" evidence="6">
    <location>
        <begin position="643"/>
        <end position="662"/>
    </location>
</feature>
<feature type="coiled-coil region" evidence="5">
    <location>
        <begin position="302"/>
        <end position="329"/>
    </location>
</feature>
<comment type="subcellular location">
    <subcellularLocation>
        <location evidence="1">Membrane</location>
        <topology evidence="1">Multi-pass membrane protein</topology>
    </subcellularLocation>
</comment>
<keyword evidence="4 6" id="KW-0472">Membrane</keyword>
<evidence type="ECO:0000256" key="1">
    <source>
        <dbReference type="ARBA" id="ARBA00004141"/>
    </source>
</evidence>
<dbReference type="PaxDb" id="166486-ERS852572_01068"/>